<gene>
    <name evidence="1" type="ORF">CR205_06640</name>
</gene>
<proteinExistence type="predicted"/>
<dbReference type="RefSeq" id="WP_110518141.1">
    <property type="nucleotide sequence ID" value="NZ_PDOF01000001.1"/>
</dbReference>
<dbReference type="InterPro" id="IPR010865">
    <property type="entry name" value="DUF1499"/>
</dbReference>
<dbReference type="Pfam" id="PF07386">
    <property type="entry name" value="DUF1499"/>
    <property type="match status" value="1"/>
</dbReference>
<evidence type="ECO:0008006" key="3">
    <source>
        <dbReference type="Google" id="ProtNLM"/>
    </source>
</evidence>
<dbReference type="OrthoDB" id="9793534at2"/>
<dbReference type="AlphaFoldDB" id="A0A2W0HN13"/>
<evidence type="ECO:0000313" key="1">
    <source>
        <dbReference type="EMBL" id="PYZ98269.1"/>
    </source>
</evidence>
<dbReference type="EMBL" id="PDOF01000001">
    <property type="protein sequence ID" value="PYZ98269.1"/>
    <property type="molecule type" value="Genomic_DNA"/>
</dbReference>
<accession>A0A2W0HN13</accession>
<dbReference type="PANTHER" id="PTHR34801:SF6">
    <property type="entry name" value="SLL1620 PROTEIN"/>
    <property type="match status" value="1"/>
</dbReference>
<sequence length="129" mass="15009">MTKELDLCPSNKRNCVSSLEGESEKHFVEAIPVKGSEEEFCNSILQVLRSREDCKVKQEDGGYIHAVFQTKWLKFKDDVEFLYNREKDVVDVRSASRLGHYDFDVNRKRVEELREAIREYGSSLEEKGS</sequence>
<reference evidence="1 2" key="1">
    <citation type="submission" date="2017-10" db="EMBL/GenBank/DDBJ databases">
        <title>Bacillus sp. nov., a halophilic bacterium isolated from a Yangshapao Lake.</title>
        <authorList>
            <person name="Wang H."/>
        </authorList>
    </citation>
    <scope>NUCLEOTIDE SEQUENCE [LARGE SCALE GENOMIC DNA]</scope>
    <source>
        <strain evidence="1 2">YSP-3</strain>
    </source>
</reference>
<keyword evidence="2" id="KW-1185">Reference proteome</keyword>
<protein>
    <recommendedName>
        <fullName evidence="3">DUF1499 domain-containing protein</fullName>
    </recommendedName>
</protein>
<name>A0A2W0HN13_9BACI</name>
<dbReference type="PIRSF" id="PIRSF026426">
    <property type="entry name" value="DUF1499"/>
    <property type="match status" value="1"/>
</dbReference>
<organism evidence="1 2">
    <name type="scientific">Alteribacter lacisalsi</name>
    <dbReference type="NCBI Taxonomy" id="2045244"/>
    <lineage>
        <taxon>Bacteria</taxon>
        <taxon>Bacillati</taxon>
        <taxon>Bacillota</taxon>
        <taxon>Bacilli</taxon>
        <taxon>Bacillales</taxon>
        <taxon>Bacillaceae</taxon>
        <taxon>Alteribacter</taxon>
    </lineage>
</organism>
<dbReference type="PANTHER" id="PTHR34801">
    <property type="entry name" value="EXPRESSED PROTEIN"/>
    <property type="match status" value="1"/>
</dbReference>
<comment type="caution">
    <text evidence="1">The sequence shown here is derived from an EMBL/GenBank/DDBJ whole genome shotgun (WGS) entry which is preliminary data.</text>
</comment>
<evidence type="ECO:0000313" key="2">
    <source>
        <dbReference type="Proteomes" id="UP000248066"/>
    </source>
</evidence>
<dbReference type="Proteomes" id="UP000248066">
    <property type="component" value="Unassembled WGS sequence"/>
</dbReference>